<protein>
    <submittedName>
        <fullName evidence="3">Fe2OG dioxygenase domain-containing protein</fullName>
    </submittedName>
</protein>
<feature type="region of interest" description="Disordered" evidence="1">
    <location>
        <begin position="236"/>
        <end position="275"/>
    </location>
</feature>
<proteinExistence type="predicted"/>
<keyword evidence="2" id="KW-1185">Reference proteome</keyword>
<dbReference type="AlphaFoldDB" id="A0A1I8FPK3"/>
<feature type="compositionally biased region" description="Basic and acidic residues" evidence="1">
    <location>
        <begin position="365"/>
        <end position="379"/>
    </location>
</feature>
<dbReference type="Proteomes" id="UP000095280">
    <property type="component" value="Unplaced"/>
</dbReference>
<feature type="region of interest" description="Disordered" evidence="1">
    <location>
        <begin position="309"/>
        <end position="420"/>
    </location>
</feature>
<feature type="compositionally biased region" description="Low complexity" evidence="1">
    <location>
        <begin position="239"/>
        <end position="269"/>
    </location>
</feature>
<sequence length="646" mass="70380">RDTVVEFNAQPRVPKPLPNPWRTRTAGSVRSGRGRRRCTRCRCTPQVSPGCPCLPPSVTDESSSAASTLHQQFAIFGSIEMRTNRRLLLTGSLICSDSPPNPSRRGSVAAAKSMVSIEHPSFLRFWAAAAATLLDRRSVGARPGAGRPARVSGNCGCAKLELRPPMLASAAAGFLQALCVCWLYNRTATRLPVSPKLQRQQQRRQRQQRRGTAIIKAECGATASAAARFVQPRQSRLVQAPSASSAAAPARAASQQQPPRSPSSASSYSEARERQPERFLCAATTTPSLPDQPVIICIVRSAASSEQQQQQQSVLSTPKAPARLKATSRRAIAPGVRSSRRRRAQRRSDRQSRSSGASVAATGVGDHRDRDRDSRTSRDSRKRRMEVVPRSIPSPSPKQSRPSASSAGRQDGGDAPTIGIENPRERALRKAAEKQQHSQKQNLMNKPTRTTMLMSAIRQLVSIEEPPRATAGAERGGAAEAARRVYLPAIQGCRNGEEYHCLNRIEGRPPTALFTEACDKKTKEIHTIDCCERWLPYLANMLLKDAAIPVAKARSNSLKLDIPRALAGPTEKILPDTAAAACAAKRGLLTLKKFPCPQVEQPLFDGDEYRFNRHDPTPLSALSTPADIRSEQADLTAEQALKHDTF</sequence>
<evidence type="ECO:0000256" key="1">
    <source>
        <dbReference type="SAM" id="MobiDB-lite"/>
    </source>
</evidence>
<reference evidence="3" key="1">
    <citation type="submission" date="2016-11" db="UniProtKB">
        <authorList>
            <consortium name="WormBaseParasite"/>
        </authorList>
    </citation>
    <scope>IDENTIFICATION</scope>
</reference>
<accession>A0A1I8FPK3</accession>
<dbReference type="WBParaSite" id="maker-unitig_41338-snap-gene-0.1-mRNA-1">
    <property type="protein sequence ID" value="maker-unitig_41338-snap-gene-0.1-mRNA-1"/>
    <property type="gene ID" value="maker-unitig_41338-snap-gene-0.1"/>
</dbReference>
<feature type="compositionally biased region" description="Polar residues" evidence="1">
    <location>
        <begin position="397"/>
        <end position="408"/>
    </location>
</feature>
<organism evidence="2 3">
    <name type="scientific">Macrostomum lignano</name>
    <dbReference type="NCBI Taxonomy" id="282301"/>
    <lineage>
        <taxon>Eukaryota</taxon>
        <taxon>Metazoa</taxon>
        <taxon>Spiralia</taxon>
        <taxon>Lophotrochozoa</taxon>
        <taxon>Platyhelminthes</taxon>
        <taxon>Rhabditophora</taxon>
        <taxon>Macrostomorpha</taxon>
        <taxon>Macrostomida</taxon>
        <taxon>Macrostomidae</taxon>
        <taxon>Macrostomum</taxon>
    </lineage>
</organism>
<evidence type="ECO:0000313" key="2">
    <source>
        <dbReference type="Proteomes" id="UP000095280"/>
    </source>
</evidence>
<name>A0A1I8FPK3_9PLAT</name>
<evidence type="ECO:0000313" key="3">
    <source>
        <dbReference type="WBParaSite" id="maker-unitig_41338-snap-gene-0.1-mRNA-1"/>
    </source>
</evidence>